<protein>
    <submittedName>
        <fullName evidence="5">Low specificity L-threonine aldolase</fullName>
    </submittedName>
</protein>
<comment type="caution">
    <text evidence="5">The sequence shown here is derived from an EMBL/GenBank/DDBJ whole genome shotgun (WGS) entry which is preliminary data.</text>
</comment>
<organism evidence="5 6">
    <name type="scientific">Phocaeicola faecium</name>
    <dbReference type="NCBI Taxonomy" id="2762213"/>
    <lineage>
        <taxon>Bacteria</taxon>
        <taxon>Pseudomonadati</taxon>
        <taxon>Bacteroidota</taxon>
        <taxon>Bacteroidia</taxon>
        <taxon>Bacteroidales</taxon>
        <taxon>Bacteroidaceae</taxon>
        <taxon>Phocaeicola</taxon>
    </lineage>
</organism>
<dbReference type="SUPFAM" id="SSF53383">
    <property type="entry name" value="PLP-dependent transferases"/>
    <property type="match status" value="1"/>
</dbReference>
<dbReference type="Gene3D" id="3.40.640.10">
    <property type="entry name" value="Type I PLP-dependent aspartate aminotransferase-like (Major domain)"/>
    <property type="match status" value="1"/>
</dbReference>
<reference evidence="5 6" key="1">
    <citation type="submission" date="2020-08" db="EMBL/GenBank/DDBJ databases">
        <title>A Genomic Blueprint of the Chicken Gut Microbiome.</title>
        <authorList>
            <person name="Gilroy R."/>
            <person name="Ravi A."/>
            <person name="Getino M."/>
            <person name="Pursley I."/>
            <person name="Horton D.L."/>
            <person name="Alikhan N.-F."/>
            <person name="Baker D."/>
            <person name="Gharbi K."/>
            <person name="Hall N."/>
            <person name="Watson M."/>
            <person name="Adriaenssens E.M."/>
            <person name="Foster-Nyarko E."/>
            <person name="Jarju S."/>
            <person name="Secka A."/>
            <person name="Antonio M."/>
            <person name="Oren A."/>
            <person name="Chaudhuri R."/>
            <person name="La Ragione R.M."/>
            <person name="Hildebrand F."/>
            <person name="Pallen M.J."/>
        </authorList>
    </citation>
    <scope>NUCLEOTIDE SEQUENCE [LARGE SCALE GENOMIC DNA]</scope>
    <source>
        <strain evidence="5 6">Sa1YUN3</strain>
    </source>
</reference>
<dbReference type="InterPro" id="IPR015422">
    <property type="entry name" value="PyrdxlP-dep_Trfase_small"/>
</dbReference>
<evidence type="ECO:0000256" key="1">
    <source>
        <dbReference type="ARBA" id="ARBA00001933"/>
    </source>
</evidence>
<comment type="cofactor">
    <cofactor evidence="1">
        <name>pyridoxal 5'-phosphate</name>
        <dbReference type="ChEBI" id="CHEBI:597326"/>
    </cofactor>
</comment>
<evidence type="ECO:0000256" key="2">
    <source>
        <dbReference type="ARBA" id="ARBA00006966"/>
    </source>
</evidence>
<dbReference type="InterPro" id="IPR015424">
    <property type="entry name" value="PyrdxlP-dep_Trfase"/>
</dbReference>
<sequence length="341" mass="38184">MQNFECDYLEGAHPLIMERLAATNMEKTPGYTEDCYCEEARRKIRQACGCPDAEVYFLVGGTQTNATVIDALLRPYEGVVATETGHINQHEAGAIEAGGHKVLPVPHREGKMEAGMLSRYLKNFFADEAYAHMVNPGMVYLSHPTEYGTLYTRSELEAIAAVCKEYRLPLFLDGARLGYGLAAEETDVTLETIASVCDVFYIGGTKVGALFGEAVVFPRPGIVKQFFTIVKRHGALLAKGRLLGIQFDTLFTDGLYLDISRHAIKMAARLRQALTERGYTFFIRPQTNQLFVSLPMEKVDELSRKVRFSVWEKHENHTAVVRFATSWATRPEDIDELISLL</sequence>
<evidence type="ECO:0000256" key="3">
    <source>
        <dbReference type="ARBA" id="ARBA00022898"/>
    </source>
</evidence>
<evidence type="ECO:0000313" key="5">
    <source>
        <dbReference type="EMBL" id="MBD8001847.1"/>
    </source>
</evidence>
<dbReference type="PANTHER" id="PTHR48097:SF5">
    <property type="entry name" value="LOW SPECIFICITY L-THREONINE ALDOLASE"/>
    <property type="match status" value="1"/>
</dbReference>
<keyword evidence="3" id="KW-0663">Pyridoxal phosphate</keyword>
<keyword evidence="6" id="KW-1185">Reference proteome</keyword>
<accession>A0ABR8VAS2</accession>
<feature type="domain" description="Aromatic amino acid beta-eliminating lyase/threonine aldolase" evidence="4">
    <location>
        <begin position="16"/>
        <end position="293"/>
    </location>
</feature>
<comment type="similarity">
    <text evidence="2">Belongs to the threonine aldolase family.</text>
</comment>
<dbReference type="Proteomes" id="UP000616346">
    <property type="component" value="Unassembled WGS sequence"/>
</dbReference>
<dbReference type="PANTHER" id="PTHR48097">
    <property type="entry name" value="L-THREONINE ALDOLASE-RELATED"/>
    <property type="match status" value="1"/>
</dbReference>
<dbReference type="InterPro" id="IPR001597">
    <property type="entry name" value="ArAA_b-elim_lyase/Thr_aldolase"/>
</dbReference>
<proteinExistence type="inferred from homology"/>
<name>A0ABR8VAS2_9BACT</name>
<evidence type="ECO:0000259" key="4">
    <source>
        <dbReference type="Pfam" id="PF01212"/>
    </source>
</evidence>
<gene>
    <name evidence="5" type="ORF">H9626_06385</name>
</gene>
<dbReference type="Gene3D" id="3.90.1150.10">
    <property type="entry name" value="Aspartate Aminotransferase, domain 1"/>
    <property type="match status" value="1"/>
</dbReference>
<dbReference type="Pfam" id="PF01212">
    <property type="entry name" value="Beta_elim_lyase"/>
    <property type="match status" value="1"/>
</dbReference>
<dbReference type="EMBL" id="JACSPQ010000002">
    <property type="protein sequence ID" value="MBD8001847.1"/>
    <property type="molecule type" value="Genomic_DNA"/>
</dbReference>
<dbReference type="InterPro" id="IPR015421">
    <property type="entry name" value="PyrdxlP-dep_Trfase_major"/>
</dbReference>
<evidence type="ECO:0000313" key="6">
    <source>
        <dbReference type="Proteomes" id="UP000616346"/>
    </source>
</evidence>
<dbReference type="RefSeq" id="WP_178257036.1">
    <property type="nucleotide sequence ID" value="NZ_JACSPQ010000002.1"/>
</dbReference>